<reference evidence="2 3" key="1">
    <citation type="submission" date="2016-11" db="EMBL/GenBank/DDBJ databases">
        <authorList>
            <person name="Jaros S."/>
            <person name="Januszkiewicz K."/>
            <person name="Wedrychowicz H."/>
        </authorList>
    </citation>
    <scope>NUCLEOTIDE SEQUENCE [LARGE SCALE GENOMIC DNA]</scope>
    <source>
        <strain evidence="2 3">DSM 13106</strain>
    </source>
</reference>
<evidence type="ECO:0000313" key="2">
    <source>
        <dbReference type="EMBL" id="SHH56728.1"/>
    </source>
</evidence>
<evidence type="ECO:0000313" key="3">
    <source>
        <dbReference type="Proteomes" id="UP000184389"/>
    </source>
</evidence>
<sequence length="109" mass="12642">MQDLVTELNIHRSNLNKAIKELKERGQAKAKAERDYRVELSKEILKLRAEGMLVTIISDVCRGNKKIANLKMERDIAESLYESNMQYIYSTKINIEIVQKQIEATMRGE</sequence>
<organism evidence="2 3">
    <name type="scientific">Sporanaerobacter acetigenes DSM 13106</name>
    <dbReference type="NCBI Taxonomy" id="1123281"/>
    <lineage>
        <taxon>Bacteria</taxon>
        <taxon>Bacillati</taxon>
        <taxon>Bacillota</taxon>
        <taxon>Tissierellia</taxon>
        <taxon>Tissierellales</taxon>
        <taxon>Sporanaerobacteraceae</taxon>
        <taxon>Sporanaerobacter</taxon>
    </lineage>
</organism>
<keyword evidence="1" id="KW-0175">Coiled coil</keyword>
<feature type="coiled-coil region" evidence="1">
    <location>
        <begin position="1"/>
        <end position="35"/>
    </location>
</feature>
<keyword evidence="3" id="KW-1185">Reference proteome</keyword>
<name>A0A1M5U185_9FIRM</name>
<dbReference type="EMBL" id="FQXR01000003">
    <property type="protein sequence ID" value="SHH56728.1"/>
    <property type="molecule type" value="Genomic_DNA"/>
</dbReference>
<dbReference type="STRING" id="1123281.SAMN02745180_00494"/>
<accession>A0A1M5U185</accession>
<proteinExistence type="predicted"/>
<dbReference type="Proteomes" id="UP000184389">
    <property type="component" value="Unassembled WGS sequence"/>
</dbReference>
<evidence type="ECO:0000256" key="1">
    <source>
        <dbReference type="SAM" id="Coils"/>
    </source>
</evidence>
<dbReference type="OrthoDB" id="1707280at2"/>
<dbReference type="RefSeq" id="WP_072743080.1">
    <property type="nucleotide sequence ID" value="NZ_FQXR01000003.1"/>
</dbReference>
<dbReference type="AlphaFoldDB" id="A0A1M5U185"/>
<protein>
    <submittedName>
        <fullName evidence="2">Uncharacterized protein</fullName>
    </submittedName>
</protein>
<gene>
    <name evidence="2" type="ORF">SAMN02745180_00494</name>
</gene>